<evidence type="ECO:0000313" key="7">
    <source>
        <dbReference type="Proteomes" id="UP000287651"/>
    </source>
</evidence>
<feature type="transmembrane region" description="Helical" evidence="5">
    <location>
        <begin position="6"/>
        <end position="27"/>
    </location>
</feature>
<comment type="caution">
    <text evidence="6">The sequence shown here is derived from an EMBL/GenBank/DDBJ whole genome shotgun (WGS) entry which is preliminary data.</text>
</comment>
<keyword evidence="2 5" id="KW-0812">Transmembrane</keyword>
<evidence type="ECO:0000256" key="2">
    <source>
        <dbReference type="ARBA" id="ARBA00022692"/>
    </source>
</evidence>
<evidence type="ECO:0000256" key="4">
    <source>
        <dbReference type="ARBA" id="ARBA00023136"/>
    </source>
</evidence>
<dbReference type="GO" id="GO:0016020">
    <property type="term" value="C:membrane"/>
    <property type="evidence" value="ECO:0007669"/>
    <property type="project" value="UniProtKB-SubCell"/>
</dbReference>
<dbReference type="GO" id="GO:0005769">
    <property type="term" value="C:early endosome"/>
    <property type="evidence" value="ECO:0007669"/>
    <property type="project" value="UniProtKB-SubCell"/>
</dbReference>
<dbReference type="Proteomes" id="UP000287651">
    <property type="component" value="Unassembled WGS sequence"/>
</dbReference>
<dbReference type="EMBL" id="AMZH03001410">
    <property type="protein sequence ID" value="RRT79391.1"/>
    <property type="molecule type" value="Genomic_DNA"/>
</dbReference>
<reference evidence="6 7" key="1">
    <citation type="journal article" date="2014" name="Agronomy (Basel)">
        <title>A Draft Genome Sequence for Ensete ventricosum, the Drought-Tolerant Tree Against Hunger.</title>
        <authorList>
            <person name="Harrison J."/>
            <person name="Moore K.A."/>
            <person name="Paszkiewicz K."/>
            <person name="Jones T."/>
            <person name="Grant M."/>
            <person name="Ambacheew D."/>
            <person name="Muzemil S."/>
            <person name="Studholme D.J."/>
        </authorList>
    </citation>
    <scope>NUCLEOTIDE SEQUENCE [LARGE SCALE GENOMIC DNA]</scope>
</reference>
<keyword evidence="3 5" id="KW-1133">Transmembrane helix</keyword>
<protein>
    <submittedName>
        <fullName evidence="6">Uncharacterized protein</fullName>
    </submittedName>
</protein>
<dbReference type="GO" id="GO:0015095">
    <property type="term" value="F:magnesium ion transmembrane transporter activity"/>
    <property type="evidence" value="ECO:0007669"/>
    <property type="project" value="InterPro"/>
</dbReference>
<evidence type="ECO:0000256" key="3">
    <source>
        <dbReference type="ARBA" id="ARBA00022989"/>
    </source>
</evidence>
<comment type="subcellular location">
    <subcellularLocation>
        <location evidence="1">Membrane</location>
        <topology evidence="1">Multi-pass membrane protein</topology>
    </subcellularLocation>
</comment>
<dbReference type="AlphaFoldDB" id="A0A427AT55"/>
<name>A0A427AT55_ENSVE</name>
<evidence type="ECO:0000256" key="1">
    <source>
        <dbReference type="ARBA" id="ARBA00004141"/>
    </source>
</evidence>
<gene>
    <name evidence="6" type="ORF">B296_00013800</name>
</gene>
<proteinExistence type="predicted"/>
<dbReference type="InterPro" id="IPR008521">
    <property type="entry name" value="Mg_trans_NIPA"/>
</dbReference>
<keyword evidence="4 5" id="KW-0472">Membrane</keyword>
<sequence length="126" mass="13044">MGVSVDNIRGLVLALSSSLFIGSSFIVKKKGLKRAGVHGVRAGLVFLGFASLSFPFLIDVFLSTFQVREGSHTCTSLSGGLGCLLVSSMFGFDICKNETGIVSLKDADPADNGSTLVVGKSVIVSA</sequence>
<evidence type="ECO:0000313" key="6">
    <source>
        <dbReference type="EMBL" id="RRT79391.1"/>
    </source>
</evidence>
<accession>A0A427AT55</accession>
<evidence type="ECO:0000256" key="5">
    <source>
        <dbReference type="SAM" id="Phobius"/>
    </source>
</evidence>
<feature type="transmembrane region" description="Helical" evidence="5">
    <location>
        <begin position="39"/>
        <end position="58"/>
    </location>
</feature>
<dbReference type="Pfam" id="PF05653">
    <property type="entry name" value="Mg_trans_NIPA"/>
    <property type="match status" value="1"/>
</dbReference>
<organism evidence="6 7">
    <name type="scientific">Ensete ventricosum</name>
    <name type="common">Abyssinian banana</name>
    <name type="synonym">Musa ensete</name>
    <dbReference type="NCBI Taxonomy" id="4639"/>
    <lineage>
        <taxon>Eukaryota</taxon>
        <taxon>Viridiplantae</taxon>
        <taxon>Streptophyta</taxon>
        <taxon>Embryophyta</taxon>
        <taxon>Tracheophyta</taxon>
        <taxon>Spermatophyta</taxon>
        <taxon>Magnoliopsida</taxon>
        <taxon>Liliopsida</taxon>
        <taxon>Zingiberales</taxon>
        <taxon>Musaceae</taxon>
        <taxon>Ensete</taxon>
    </lineage>
</organism>